<evidence type="ECO:0000313" key="4">
    <source>
        <dbReference type="Proteomes" id="UP000316806"/>
    </source>
</evidence>
<accession>A0A516RK48</accession>
<name>A0A516RK48_STRST</name>
<dbReference type="SMART" id="SM00470">
    <property type="entry name" value="ParB"/>
    <property type="match status" value="1"/>
</dbReference>
<reference evidence="3 4" key="1">
    <citation type="journal article" date="2019" name="J. Ind. Microbiol. Biotechnol.">
        <title>The complete genomic sequence of Streptomyces spectabilis NRRL-2792 and identification of secondary metabolite biosynthetic gene clusters.</title>
        <authorList>
            <person name="Sinha A."/>
            <person name="Phillips-Salemka S."/>
            <person name="Niraula T.A."/>
            <person name="Short K.A."/>
            <person name="Niraula N.P."/>
        </authorList>
    </citation>
    <scope>NUCLEOTIDE SEQUENCE [LARGE SCALE GENOMIC DNA]</scope>
    <source>
        <strain evidence="3 4">NRRL 2792</strain>
    </source>
</reference>
<dbReference type="AlphaFoldDB" id="A0A516RK48"/>
<organism evidence="3 4">
    <name type="scientific">Streptomyces spectabilis</name>
    <dbReference type="NCBI Taxonomy" id="68270"/>
    <lineage>
        <taxon>Bacteria</taxon>
        <taxon>Bacillati</taxon>
        <taxon>Actinomycetota</taxon>
        <taxon>Actinomycetes</taxon>
        <taxon>Kitasatosporales</taxon>
        <taxon>Streptomycetaceae</taxon>
        <taxon>Streptomyces</taxon>
    </lineage>
</organism>
<dbReference type="SUPFAM" id="SSF110849">
    <property type="entry name" value="ParB/Sulfiredoxin"/>
    <property type="match status" value="1"/>
</dbReference>
<feature type="compositionally biased region" description="Basic and acidic residues" evidence="1">
    <location>
        <begin position="10"/>
        <end position="20"/>
    </location>
</feature>
<dbReference type="Proteomes" id="UP000316806">
    <property type="component" value="Chromosome"/>
</dbReference>
<feature type="region of interest" description="Disordered" evidence="1">
    <location>
        <begin position="182"/>
        <end position="295"/>
    </location>
</feature>
<evidence type="ECO:0000313" key="3">
    <source>
        <dbReference type="EMBL" id="QDQ15995.1"/>
    </source>
</evidence>
<proteinExistence type="predicted"/>
<evidence type="ECO:0000259" key="2">
    <source>
        <dbReference type="SMART" id="SM00470"/>
    </source>
</evidence>
<dbReference type="InterPro" id="IPR003115">
    <property type="entry name" value="ParB_N"/>
</dbReference>
<evidence type="ECO:0000256" key="1">
    <source>
        <dbReference type="SAM" id="MobiDB-lite"/>
    </source>
</evidence>
<sequence>MGVTPLDHPNTPDHPNHPDTPDTSGGLDTSPLPRPPGPPGAAALDEAVHQVPIGILRPADSPRIGENLQHARTLGACGAVLPPILVHRETMRVIDGMHRLRAALMQQRELVEVTYFDGSTEDAFVVAVETNIAHGMPLTLAERAAAAARIIITHAQWSDRAIAAVAGLDPKTVAALRRRGLPPGEAPAVRVGQDGKFRPVDPAAGRQAASRLISQEPQASLRHIARRAGVSPGTVRDVRARLERGEDPLPPALRAPAPSGRPEPGPGPARPPAGGPERAEEEARAAPAARAGAGAGPGLERVFASLCKDPSLRQSESGRLLLRLLEMHRPAQFRRITAAVPPYRAGMVAAAAAECARAWQHLADTIQHSHPA</sequence>
<feature type="domain" description="ParB-like N-terminal" evidence="2">
    <location>
        <begin position="49"/>
        <end position="132"/>
    </location>
</feature>
<dbReference type="RefSeq" id="WP_144323195.1">
    <property type="nucleotide sequence ID" value="NZ_CP040916.1"/>
</dbReference>
<protein>
    <submittedName>
        <fullName evidence="3">Streptomycin biosynthesis regulator</fullName>
    </submittedName>
</protein>
<feature type="region of interest" description="Disordered" evidence="1">
    <location>
        <begin position="1"/>
        <end position="41"/>
    </location>
</feature>
<dbReference type="EMBL" id="CP040916">
    <property type="protein sequence ID" value="QDQ15995.1"/>
    <property type="molecule type" value="Genomic_DNA"/>
</dbReference>
<feature type="compositionally biased region" description="Basic and acidic residues" evidence="1">
    <location>
        <begin position="236"/>
        <end position="247"/>
    </location>
</feature>
<gene>
    <name evidence="3" type="ORF">FH965_40185</name>
</gene>
<feature type="compositionally biased region" description="Pro residues" evidence="1">
    <location>
        <begin position="248"/>
        <end position="274"/>
    </location>
</feature>
<dbReference type="InterPro" id="IPR036086">
    <property type="entry name" value="ParB/Sulfiredoxin_sf"/>
</dbReference>